<gene>
    <name evidence="1" type="ordered locus">Pyrfu_1562</name>
</gene>
<protein>
    <submittedName>
        <fullName evidence="1">Uncharacterized protein</fullName>
    </submittedName>
</protein>
<accession>G0EC49</accession>
<evidence type="ECO:0000313" key="2">
    <source>
        <dbReference type="Proteomes" id="UP000001037"/>
    </source>
</evidence>
<reference evidence="1 2" key="1">
    <citation type="journal article" date="2011" name="Stand. Genomic Sci.">
        <title>Complete genome sequence of the hyperthermophilic chemolithoautotroph Pyrolobus fumarii type strain (1A).</title>
        <authorList>
            <person name="Anderson I."/>
            <person name="Goker M."/>
            <person name="Nolan M."/>
            <person name="Lucas S."/>
            <person name="Hammon N."/>
            <person name="Deshpande S."/>
            <person name="Cheng J.F."/>
            <person name="Tapia R."/>
            <person name="Han C."/>
            <person name="Goodwin L."/>
            <person name="Pitluck S."/>
            <person name="Huntemann M."/>
            <person name="Liolios K."/>
            <person name="Ivanova N."/>
            <person name="Pagani I."/>
            <person name="Mavromatis K."/>
            <person name="Ovchinikova G."/>
            <person name="Pati A."/>
            <person name="Chen A."/>
            <person name="Palaniappan K."/>
            <person name="Land M."/>
            <person name="Hauser L."/>
            <person name="Brambilla E.M."/>
            <person name="Huber H."/>
            <person name="Yasawong M."/>
            <person name="Rohde M."/>
            <person name="Spring S."/>
            <person name="Abt B."/>
            <person name="Sikorski J."/>
            <person name="Wirth R."/>
            <person name="Detter J.C."/>
            <person name="Woyke T."/>
            <person name="Bristow J."/>
            <person name="Eisen J.A."/>
            <person name="Markowitz V."/>
            <person name="Hugenholtz P."/>
            <person name="Kyrpides N.C."/>
            <person name="Klenk H.P."/>
            <person name="Lapidus A."/>
        </authorList>
    </citation>
    <scope>NUCLEOTIDE SEQUENCE [LARGE SCALE GENOMIC DNA]</scope>
    <source>
        <strain evidence="2">DSM 11204 / 1A</strain>
    </source>
</reference>
<dbReference type="EMBL" id="CP002838">
    <property type="protein sequence ID" value="AEM39419.1"/>
    <property type="molecule type" value="Genomic_DNA"/>
</dbReference>
<keyword evidence="2" id="KW-1185">Reference proteome</keyword>
<proteinExistence type="predicted"/>
<sequence>MVMHVALGGIAETTIHAEPDGITLAVFHRPLQAWSVTEKPVTMALCPSCKTHVTSPILAGIERSCWETLILGVLIAPLIGEALHDPSFAPLRSKYWHAASKCFRILRSIYSGGVRIQVPLVVEYARQAIRIAAMVFSEWKRSAKLVERYECGGKRAKLMTVDTLAGYAGIDGADIEPRVVVDSHVLVMRVGGMVSRFKPAEHPVRVAAPRVEYALLVGNETVETGPAARISLLASKDVEVSGCGVKVSVSNGELKLRMEGLVYTLDFVAEIPSPKELAEKPLSKRIESLILDALISPLQSCTSTTFLQHGVLAEAAAKGYALFEVVKGPIGYWRIAKADKLIATIPTMYNIFSTLIAPGSPYALAAQGICADSPEEQASLLAALHVVFSHCSRATIIAKKGSKTVVKRFDVPRVAVER</sequence>
<dbReference type="KEGG" id="pfm:Pyrfu_1562"/>
<dbReference type="InParanoid" id="G0EC49"/>
<dbReference type="Proteomes" id="UP000001037">
    <property type="component" value="Chromosome"/>
</dbReference>
<dbReference type="RefSeq" id="WP_014027096.1">
    <property type="nucleotide sequence ID" value="NC_015931.1"/>
</dbReference>
<organism evidence="1 2">
    <name type="scientific">Pyrolobus fumarii (strain DSM 11204 / 1A)</name>
    <dbReference type="NCBI Taxonomy" id="694429"/>
    <lineage>
        <taxon>Archaea</taxon>
        <taxon>Thermoproteota</taxon>
        <taxon>Thermoprotei</taxon>
        <taxon>Desulfurococcales</taxon>
        <taxon>Pyrodictiaceae</taxon>
        <taxon>Pyrolobus</taxon>
    </lineage>
</organism>
<dbReference type="AlphaFoldDB" id="G0EC49"/>
<dbReference type="GeneID" id="11138749"/>
<dbReference type="STRING" id="694429.Pyrfu_1562"/>
<dbReference type="HOGENOM" id="CLU_656600_0_0_2"/>
<evidence type="ECO:0000313" key="1">
    <source>
        <dbReference type="EMBL" id="AEM39419.1"/>
    </source>
</evidence>
<name>G0EC49_PYRF1</name>